<dbReference type="Pfam" id="PF01168">
    <property type="entry name" value="Ala_racemase_N"/>
    <property type="match status" value="1"/>
</dbReference>
<proteinExistence type="inferred from homology"/>
<dbReference type="HAMAP" id="MF_01201">
    <property type="entry name" value="Ala_racemase"/>
    <property type="match status" value="1"/>
</dbReference>
<evidence type="ECO:0000256" key="7">
    <source>
        <dbReference type="HAMAP-Rule" id="MF_01201"/>
    </source>
</evidence>
<keyword evidence="6 7" id="KW-0413">Isomerase</keyword>
<dbReference type="InterPro" id="IPR000821">
    <property type="entry name" value="Ala_racemase"/>
</dbReference>
<dbReference type="PRINTS" id="PR00992">
    <property type="entry name" value="ALARACEMASE"/>
</dbReference>
<feature type="binding site" evidence="7">
    <location>
        <position position="308"/>
    </location>
    <ligand>
        <name>substrate</name>
    </ligand>
</feature>
<evidence type="ECO:0000256" key="6">
    <source>
        <dbReference type="ARBA" id="ARBA00023235"/>
    </source>
</evidence>
<comment type="pathway">
    <text evidence="7">Amino-acid biosynthesis; D-alanine biosynthesis; D-alanine from L-alanine: step 1/1.</text>
</comment>
<dbReference type="InterPro" id="IPR029066">
    <property type="entry name" value="PLP-binding_barrel"/>
</dbReference>
<feature type="domain" description="Alanine racemase C-terminal" evidence="8">
    <location>
        <begin position="229"/>
        <end position="365"/>
    </location>
</feature>
<feature type="active site" description="Proton acceptor; specific for D-alanine" evidence="7">
    <location>
        <position position="29"/>
    </location>
</feature>
<keyword evidence="5 7" id="KW-0663">Pyridoxal phosphate</keyword>
<evidence type="ECO:0000256" key="5">
    <source>
        <dbReference type="ARBA" id="ARBA00022898"/>
    </source>
</evidence>
<dbReference type="EC" id="5.1.1.1" evidence="4 7"/>
<comment type="caution">
    <text evidence="9">The sequence shown here is derived from an EMBL/GenBank/DDBJ whole genome shotgun (WGS) entry which is preliminary data.</text>
</comment>
<evidence type="ECO:0000256" key="1">
    <source>
        <dbReference type="ARBA" id="ARBA00000316"/>
    </source>
</evidence>
<dbReference type="PROSITE" id="PS00395">
    <property type="entry name" value="ALANINE_RACEMASE"/>
    <property type="match status" value="1"/>
</dbReference>
<comment type="function">
    <text evidence="7">Catalyzes the interconversion of L-alanine and D-alanine. May also act on other amino acids.</text>
</comment>
<comment type="catalytic activity">
    <reaction evidence="1 7">
        <text>L-alanine = D-alanine</text>
        <dbReference type="Rhea" id="RHEA:20249"/>
        <dbReference type="ChEBI" id="CHEBI:57416"/>
        <dbReference type="ChEBI" id="CHEBI:57972"/>
        <dbReference type="EC" id="5.1.1.1"/>
    </reaction>
</comment>
<reference evidence="9 10" key="1">
    <citation type="submission" date="2024-01" db="EMBL/GenBank/DDBJ databases">
        <title>New evidence supports the origin of RcGTA from prophage.</title>
        <authorList>
            <person name="Xu Y."/>
            <person name="Liu B."/>
            <person name="Chen F."/>
        </authorList>
    </citation>
    <scope>NUCLEOTIDE SEQUENCE [LARGE SCALE GENOMIC DNA]</scope>
    <source>
        <strain evidence="9 10">CBW1107-2</strain>
    </source>
</reference>
<dbReference type="SMART" id="SM01005">
    <property type="entry name" value="Ala_racemase_C"/>
    <property type="match status" value="1"/>
</dbReference>
<protein>
    <recommendedName>
        <fullName evidence="4 7">Alanine racemase</fullName>
        <ecNumber evidence="4 7">5.1.1.1</ecNumber>
    </recommendedName>
</protein>
<evidence type="ECO:0000259" key="8">
    <source>
        <dbReference type="SMART" id="SM01005"/>
    </source>
</evidence>
<evidence type="ECO:0000256" key="2">
    <source>
        <dbReference type="ARBA" id="ARBA00001933"/>
    </source>
</evidence>
<dbReference type="Pfam" id="PF00842">
    <property type="entry name" value="Ala_racemase_C"/>
    <property type="match status" value="1"/>
</dbReference>
<evidence type="ECO:0000313" key="10">
    <source>
        <dbReference type="Proteomes" id="UP001559025"/>
    </source>
</evidence>
<organism evidence="9 10">
    <name type="scientific">Neoaquamicrobium sediminum</name>
    <dbReference type="NCBI Taxonomy" id="1849104"/>
    <lineage>
        <taxon>Bacteria</taxon>
        <taxon>Pseudomonadati</taxon>
        <taxon>Pseudomonadota</taxon>
        <taxon>Alphaproteobacteria</taxon>
        <taxon>Hyphomicrobiales</taxon>
        <taxon>Phyllobacteriaceae</taxon>
        <taxon>Neoaquamicrobium</taxon>
    </lineage>
</organism>
<comment type="similarity">
    <text evidence="3 7">Belongs to the alanine racemase family.</text>
</comment>
<sequence length="370" mass="38688">MTIDLAALAANYRLLARQAAPAAVAGVVKADAYGLGAGHVAPVLWDAGCRTFFVALPEEGIALRAILPEADIFVLNGLFGPEAAPAYGEYRLLPVLGSPTDLSCWEAFGWDGDAPRPCAIHVDTGMNRLGLTPEEAVAFAEENALTGAITPRLLMSHLACADDPDHPLSRRQLESFQAVRQAFSGIDSSLANSSGTFLGADFAFDLVRPGIALYGGRPVNGAENPMSTVVTAEARVVQVRQAKAGETVSYGATHTLARDTTIAVVSAGYADGYHRASSGSGVPLRQVAGGGHGFLHDRKVPVLGRVTMDLTMFDATDLGADAVSVGDWVELFGPNIAVDDAAAAAGTISYELLTSLAKRYYRHYVGGTGN</sequence>
<evidence type="ECO:0000256" key="4">
    <source>
        <dbReference type="ARBA" id="ARBA00013089"/>
    </source>
</evidence>
<dbReference type="GO" id="GO:0008784">
    <property type="term" value="F:alanine racemase activity"/>
    <property type="evidence" value="ECO:0007669"/>
    <property type="project" value="UniProtKB-EC"/>
</dbReference>
<dbReference type="CDD" id="cd00430">
    <property type="entry name" value="PLPDE_III_AR"/>
    <property type="match status" value="1"/>
</dbReference>
<evidence type="ECO:0000313" key="9">
    <source>
        <dbReference type="EMBL" id="MEX4007555.1"/>
    </source>
</evidence>
<feature type="active site" description="Proton acceptor; specific for L-alanine" evidence="7">
    <location>
        <position position="250"/>
    </location>
</feature>
<dbReference type="Gene3D" id="2.40.37.10">
    <property type="entry name" value="Lyase, Ornithine Decarboxylase, Chain A, domain 1"/>
    <property type="match status" value="1"/>
</dbReference>
<keyword evidence="10" id="KW-1185">Reference proteome</keyword>
<feature type="binding site" evidence="7">
    <location>
        <position position="128"/>
    </location>
    <ligand>
        <name>substrate</name>
    </ligand>
</feature>
<gene>
    <name evidence="9" type="primary">alr</name>
    <name evidence="9" type="ORF">V1479_09585</name>
</gene>
<dbReference type="Gene3D" id="3.20.20.10">
    <property type="entry name" value="Alanine racemase"/>
    <property type="match status" value="1"/>
</dbReference>
<name>A0ABV3WSC0_9HYPH</name>
<feature type="modified residue" description="N6-(pyridoxal phosphate)lysine" evidence="7">
    <location>
        <position position="29"/>
    </location>
</feature>
<dbReference type="SUPFAM" id="SSF50621">
    <property type="entry name" value="Alanine racemase C-terminal domain-like"/>
    <property type="match status" value="1"/>
</dbReference>
<dbReference type="Proteomes" id="UP001559025">
    <property type="component" value="Unassembled WGS sequence"/>
</dbReference>
<accession>A0ABV3WSC0</accession>
<dbReference type="InterPro" id="IPR001608">
    <property type="entry name" value="Ala_racemase_N"/>
</dbReference>
<dbReference type="InterPro" id="IPR020622">
    <property type="entry name" value="Ala_racemase_pyridoxalP-BS"/>
</dbReference>
<dbReference type="PANTHER" id="PTHR30511:SF0">
    <property type="entry name" value="ALANINE RACEMASE, CATABOLIC-RELATED"/>
    <property type="match status" value="1"/>
</dbReference>
<dbReference type="InterPro" id="IPR011079">
    <property type="entry name" value="Ala_racemase_C"/>
</dbReference>
<dbReference type="PANTHER" id="PTHR30511">
    <property type="entry name" value="ALANINE RACEMASE"/>
    <property type="match status" value="1"/>
</dbReference>
<comment type="cofactor">
    <cofactor evidence="2 7">
        <name>pyridoxal 5'-phosphate</name>
        <dbReference type="ChEBI" id="CHEBI:597326"/>
    </cofactor>
</comment>
<evidence type="ECO:0000256" key="3">
    <source>
        <dbReference type="ARBA" id="ARBA00007880"/>
    </source>
</evidence>
<dbReference type="EMBL" id="JAZHFV010000002">
    <property type="protein sequence ID" value="MEX4007555.1"/>
    <property type="molecule type" value="Genomic_DNA"/>
</dbReference>
<dbReference type="NCBIfam" id="TIGR00492">
    <property type="entry name" value="alr"/>
    <property type="match status" value="1"/>
</dbReference>
<dbReference type="SUPFAM" id="SSF51419">
    <property type="entry name" value="PLP-binding barrel"/>
    <property type="match status" value="1"/>
</dbReference>
<dbReference type="InterPro" id="IPR009006">
    <property type="entry name" value="Ala_racemase/Decarboxylase_C"/>
</dbReference>